<dbReference type="AlphaFoldDB" id="A0A1G7SX73"/>
<keyword evidence="3" id="KW-1185">Reference proteome</keyword>
<evidence type="ECO:0000259" key="1">
    <source>
        <dbReference type="Pfam" id="PF04230"/>
    </source>
</evidence>
<dbReference type="Pfam" id="PF04230">
    <property type="entry name" value="PS_pyruv_trans"/>
    <property type="match status" value="1"/>
</dbReference>
<proteinExistence type="predicted"/>
<evidence type="ECO:0000313" key="2">
    <source>
        <dbReference type="EMBL" id="SDG27581.1"/>
    </source>
</evidence>
<dbReference type="EMBL" id="FNCF01000003">
    <property type="protein sequence ID" value="SDG27581.1"/>
    <property type="molecule type" value="Genomic_DNA"/>
</dbReference>
<evidence type="ECO:0000313" key="3">
    <source>
        <dbReference type="Proteomes" id="UP000198863"/>
    </source>
</evidence>
<accession>A0A1G7SX73</accession>
<name>A0A1G7SX73_9ACTN</name>
<dbReference type="Proteomes" id="UP000198863">
    <property type="component" value="Unassembled WGS sequence"/>
</dbReference>
<dbReference type="OrthoDB" id="1491277at2"/>
<gene>
    <name evidence="2" type="ORF">SAMN05660324_2205</name>
</gene>
<organism evidence="2 3">
    <name type="scientific">Klenkia brasiliensis</name>
    <dbReference type="NCBI Taxonomy" id="333142"/>
    <lineage>
        <taxon>Bacteria</taxon>
        <taxon>Bacillati</taxon>
        <taxon>Actinomycetota</taxon>
        <taxon>Actinomycetes</taxon>
        <taxon>Geodermatophilales</taxon>
        <taxon>Geodermatophilaceae</taxon>
        <taxon>Klenkia</taxon>
    </lineage>
</organism>
<keyword evidence="2" id="KW-0808">Transferase</keyword>
<feature type="domain" description="Polysaccharide pyruvyl transferase" evidence="1">
    <location>
        <begin position="181"/>
        <end position="220"/>
    </location>
</feature>
<dbReference type="RefSeq" id="WP_091062380.1">
    <property type="nucleotide sequence ID" value="NZ_FNCF01000003.1"/>
</dbReference>
<dbReference type="GO" id="GO:0016740">
    <property type="term" value="F:transferase activity"/>
    <property type="evidence" value="ECO:0007669"/>
    <property type="project" value="UniProtKB-KW"/>
</dbReference>
<dbReference type="InterPro" id="IPR007345">
    <property type="entry name" value="Polysacch_pyruvyl_Trfase"/>
</dbReference>
<sequence length="289" mass="30418">MRVLVVGWFSFTEVIATVGDERAAEVVGGWLTGAGIPHDVAWARYLDRGVDHARVDPAGYTHLVWVCGPLLEDPLLTGLLDRFPRARRLAVGVSVVDRAAAARFDAVWPRDAPGSPPRPDLAIDPPRDGPAVVATVFAPVQPEYGARGRHAHVQDVVERWVADRGLGSFDVATDLLTPSGQRQHVAQVQAVLGRADVVVSSRLHGLVLGLGRGRPVIAVDPVVGGAKVSAQAAALGWPVLLGADEVDPTALDAALDRCLLPAEPVLPAWADVARAAADQRARLVAALAG</sequence>
<protein>
    <submittedName>
        <fullName evidence="2">Polysaccharide pyruvyl transferase</fullName>
    </submittedName>
</protein>
<reference evidence="3" key="1">
    <citation type="submission" date="2016-10" db="EMBL/GenBank/DDBJ databases">
        <authorList>
            <person name="Varghese N."/>
            <person name="Submissions S."/>
        </authorList>
    </citation>
    <scope>NUCLEOTIDE SEQUENCE [LARGE SCALE GENOMIC DNA]</scope>
    <source>
        <strain evidence="3">DSM 44526</strain>
    </source>
</reference>